<keyword evidence="4" id="KW-1185">Reference proteome</keyword>
<dbReference type="EMBL" id="JAEMOS010000002">
    <property type="protein sequence ID" value="MBJ7265458.1"/>
    <property type="molecule type" value="Genomic_DNA"/>
</dbReference>
<name>A0A8I1G6P9_9GAMM</name>
<accession>A0A8I1G6P9</accession>
<evidence type="ECO:0000313" key="4">
    <source>
        <dbReference type="Proteomes" id="UP000655994"/>
    </source>
</evidence>
<comment type="caution">
    <text evidence="2">The sequence shown here is derived from an EMBL/GenBank/DDBJ whole genome shotgun (WGS) entry which is preliminary data.</text>
</comment>
<protein>
    <submittedName>
        <fullName evidence="2">Uncharacterized protein</fullName>
    </submittedName>
</protein>
<dbReference type="EMBL" id="JAEMOP010000009">
    <property type="protein sequence ID" value="MBJ7316868.1"/>
    <property type="molecule type" value="Genomic_DNA"/>
</dbReference>
<evidence type="ECO:0000313" key="2">
    <source>
        <dbReference type="EMBL" id="MBJ7316868.1"/>
    </source>
</evidence>
<evidence type="ECO:0000313" key="1">
    <source>
        <dbReference type="EMBL" id="MBJ7265458.1"/>
    </source>
</evidence>
<dbReference type="Proteomes" id="UP000655994">
    <property type="component" value="Unassembled WGS sequence"/>
</dbReference>
<evidence type="ECO:0000313" key="3">
    <source>
        <dbReference type="Proteomes" id="UP000621390"/>
    </source>
</evidence>
<dbReference type="Proteomes" id="UP000621390">
    <property type="component" value="Unassembled WGS sequence"/>
</dbReference>
<reference evidence="2 4" key="1">
    <citation type="submission" date="2020-09" db="EMBL/GenBank/DDBJ databases">
        <title>Draft Genomes of Bacterial Isolates from North Pond Shallow Sediments.</title>
        <authorList>
            <person name="Kiel Reese B."/>
            <person name="Mullis M."/>
            <person name="Weisend R.E."/>
        </authorList>
    </citation>
    <scope>NUCLEOTIDE SEQUENCE</scope>
    <source>
        <strain evidence="2">KJE-2</strain>
        <strain evidence="1 4">KJE-3</strain>
    </source>
</reference>
<dbReference type="AlphaFoldDB" id="A0A8I1G6P9"/>
<gene>
    <name evidence="1" type="ORF">JHC10_00735</name>
    <name evidence="2" type="ORF">JHC11_12805</name>
</gene>
<dbReference type="RefSeq" id="WP_199493245.1">
    <property type="nucleotide sequence ID" value="NZ_JAEMOP010000009.1"/>
</dbReference>
<proteinExistence type="predicted"/>
<organism evidence="2 3">
    <name type="scientific">Idiomarina abyssalis</name>
    <dbReference type="NCBI Taxonomy" id="86102"/>
    <lineage>
        <taxon>Bacteria</taxon>
        <taxon>Pseudomonadati</taxon>
        <taxon>Pseudomonadota</taxon>
        <taxon>Gammaproteobacteria</taxon>
        <taxon>Alteromonadales</taxon>
        <taxon>Idiomarinaceae</taxon>
        <taxon>Idiomarina</taxon>
    </lineage>
</organism>
<sequence>MSHQVYLAFQELQNPDIHNEVFEALTPIEVIQFIDLVESIGASTLGDLQSQRRNRFIELVMNNEAHQAVLRCKVIFEDQGLSRQWQESAYGQLFDDETLKPKPGRVYYVPDGRGGATEWKAPSSTNYPKNVQDILARGLNFKDIEAEPHPEDLVINPDISSL</sequence>